<proteinExistence type="predicted"/>
<sequence length="342" mass="39116">MRSNDLASKFQPLSLELERHTQAYPVLSLPNEIVSEIFLNFLPTYPNCAPLLGLHSPLALCRICRQFRAVAFSTPKLWRAIKIDMGATKYELELFQTWLARSGDCPLSLSLDFELLEGDSFPKHYLQAAVLHCKRWEHVKICMPFEYLDVIQGEMPLLRNLTFGPAAGAPASPSETFPMLELFDHAPQLENVILTRYFFKSLFRLPWLQLTHIDGPCLYARECAEILRDATNLAHATFGVCYTSNTIPIPVVPVHHHLRYLILSLSDGSDYVHLRELLDNLTLPALCALQVYEPGITLDILKEFISRSRCNLENLRVEDSEEEEMTYRAALPFIRDITLNPW</sequence>
<accession>A0A8H7CY05</accession>
<dbReference type="OrthoDB" id="3270987at2759"/>
<name>A0A8H7CY05_9AGAR</name>
<evidence type="ECO:0000313" key="2">
    <source>
        <dbReference type="Proteomes" id="UP000620124"/>
    </source>
</evidence>
<dbReference type="Gene3D" id="1.20.1280.50">
    <property type="match status" value="1"/>
</dbReference>
<dbReference type="EMBL" id="JACAZI010000009">
    <property type="protein sequence ID" value="KAF7352347.1"/>
    <property type="molecule type" value="Genomic_DNA"/>
</dbReference>
<evidence type="ECO:0000313" key="1">
    <source>
        <dbReference type="EMBL" id="KAF7352347.1"/>
    </source>
</evidence>
<dbReference type="Proteomes" id="UP000620124">
    <property type="component" value="Unassembled WGS sequence"/>
</dbReference>
<protein>
    <submittedName>
        <fullName evidence="1">F-box domain-containing protein</fullName>
    </submittedName>
</protein>
<gene>
    <name evidence="1" type="ORF">MVEN_01198400</name>
</gene>
<keyword evidence="2" id="KW-1185">Reference proteome</keyword>
<organism evidence="1 2">
    <name type="scientific">Mycena venus</name>
    <dbReference type="NCBI Taxonomy" id="2733690"/>
    <lineage>
        <taxon>Eukaryota</taxon>
        <taxon>Fungi</taxon>
        <taxon>Dikarya</taxon>
        <taxon>Basidiomycota</taxon>
        <taxon>Agaricomycotina</taxon>
        <taxon>Agaricomycetes</taxon>
        <taxon>Agaricomycetidae</taxon>
        <taxon>Agaricales</taxon>
        <taxon>Marasmiineae</taxon>
        <taxon>Mycenaceae</taxon>
        <taxon>Mycena</taxon>
    </lineage>
</organism>
<reference evidence="1" key="1">
    <citation type="submission" date="2020-05" db="EMBL/GenBank/DDBJ databases">
        <title>Mycena genomes resolve the evolution of fungal bioluminescence.</title>
        <authorList>
            <person name="Tsai I.J."/>
        </authorList>
    </citation>
    <scope>NUCLEOTIDE SEQUENCE</scope>
    <source>
        <strain evidence="1">CCC161011</strain>
    </source>
</reference>
<dbReference type="AlphaFoldDB" id="A0A8H7CY05"/>
<comment type="caution">
    <text evidence="1">The sequence shown here is derived from an EMBL/GenBank/DDBJ whole genome shotgun (WGS) entry which is preliminary data.</text>
</comment>